<dbReference type="AlphaFoldDB" id="A0A8C0WV79"/>
<accession>A0A8C0WV79</accession>
<dbReference type="SUPFAM" id="SSF50156">
    <property type="entry name" value="PDZ domain-like"/>
    <property type="match status" value="1"/>
</dbReference>
<feature type="domain" description="PDZ" evidence="1">
    <location>
        <begin position="35"/>
        <end position="120"/>
    </location>
</feature>
<protein>
    <recommendedName>
        <fullName evidence="1">PDZ domain-containing protein</fullName>
    </recommendedName>
</protein>
<dbReference type="InterPro" id="IPR001478">
    <property type="entry name" value="PDZ"/>
</dbReference>
<sequence>MRVGTSVLLKSVADGDNVAMVARAGRSGAAHDALCVEVLKTSAGLGLSLDGGKSSVSGDGPLVIKRVYKGGAAEQAGTIEAGDEILAINGKPLVGLLHFDAWNIMKSVPEGPVQLVIRKHRNSS</sequence>
<dbReference type="Ensembl" id="ENSCCNT00000023244.1">
    <property type="protein sequence ID" value="ENSCCNP00000017856.1"/>
    <property type="gene ID" value="ENSCCNG00000018157.1"/>
</dbReference>
<dbReference type="InterPro" id="IPR036034">
    <property type="entry name" value="PDZ_sf"/>
</dbReference>
<evidence type="ECO:0000313" key="2">
    <source>
        <dbReference type="Ensembl" id="ENSCCNP00000017856.1"/>
    </source>
</evidence>
<proteinExistence type="predicted"/>
<organism evidence="2">
    <name type="scientific">Castor canadensis</name>
    <name type="common">American beaver</name>
    <dbReference type="NCBI Taxonomy" id="51338"/>
    <lineage>
        <taxon>Eukaryota</taxon>
        <taxon>Metazoa</taxon>
        <taxon>Chordata</taxon>
        <taxon>Craniata</taxon>
        <taxon>Vertebrata</taxon>
        <taxon>Euteleostomi</taxon>
        <taxon>Mammalia</taxon>
        <taxon>Eutheria</taxon>
        <taxon>Euarchontoglires</taxon>
        <taxon>Glires</taxon>
        <taxon>Rodentia</taxon>
        <taxon>Castorimorpha</taxon>
        <taxon>Castoridae</taxon>
        <taxon>Castor</taxon>
    </lineage>
</organism>
<dbReference type="FunFam" id="2.30.42.10:FF:000218">
    <property type="entry name" value="PDZ domain containing 2"/>
    <property type="match status" value="1"/>
</dbReference>
<dbReference type="SMART" id="SM00228">
    <property type="entry name" value="PDZ"/>
    <property type="match status" value="1"/>
</dbReference>
<dbReference type="CDD" id="cd06763">
    <property type="entry name" value="PDZ7_PDZD2-PDZ4_hPro-IL-16-like"/>
    <property type="match status" value="1"/>
</dbReference>
<evidence type="ECO:0000259" key="1">
    <source>
        <dbReference type="PROSITE" id="PS50106"/>
    </source>
</evidence>
<name>A0A8C0WV79_CASCN</name>
<dbReference type="PANTHER" id="PTHR11324:SF16">
    <property type="entry name" value="PDZ DOMAIN-CONTAINING PROTEIN 2"/>
    <property type="match status" value="1"/>
</dbReference>
<reference evidence="2" key="1">
    <citation type="submission" date="2023-09" db="UniProtKB">
        <authorList>
            <consortium name="Ensembl"/>
        </authorList>
    </citation>
    <scope>IDENTIFICATION</scope>
</reference>
<dbReference type="Pfam" id="PF00595">
    <property type="entry name" value="PDZ"/>
    <property type="match status" value="1"/>
</dbReference>
<dbReference type="Gene3D" id="2.30.42.10">
    <property type="match status" value="1"/>
</dbReference>
<dbReference type="PANTHER" id="PTHR11324">
    <property type="entry name" value="IL16-RELATED"/>
    <property type="match status" value="1"/>
</dbReference>
<dbReference type="PROSITE" id="PS50106">
    <property type="entry name" value="PDZ"/>
    <property type="match status" value="1"/>
</dbReference>